<feature type="signal peptide" evidence="2">
    <location>
        <begin position="1"/>
        <end position="24"/>
    </location>
</feature>
<keyword evidence="4" id="KW-1185">Reference proteome</keyword>
<dbReference type="RefSeq" id="WP_011523552.1">
    <property type="nucleotide sequence ID" value="NC_008009.1"/>
</dbReference>
<accession>Q1IMZ9</accession>
<name>Q1IMZ9_KORVE</name>
<feature type="region of interest" description="Disordered" evidence="1">
    <location>
        <begin position="52"/>
        <end position="75"/>
    </location>
</feature>
<sequence length="179" mass="19091">MTHPTRMLLLAAATFAWLAPMALTQDSRPLGDIARDVRARKEAKATGIEMAQGDAVTADASVPTSPRPDGAATQTDPTKLVIAAGTKIKIDTQNQIVSAAVSDESGVLVPAQAKISFDVSPVYFDPRYTPAATAPQKMVRLTSITIGDKSYDVDTNSVTVPDSMREVTVTLRRPLTLPR</sequence>
<dbReference type="EMBL" id="CP000360">
    <property type="protein sequence ID" value="ABF41751.1"/>
    <property type="molecule type" value="Genomic_DNA"/>
</dbReference>
<dbReference type="Proteomes" id="UP000002432">
    <property type="component" value="Chromosome"/>
</dbReference>
<dbReference type="EnsemblBacteria" id="ABF41751">
    <property type="protein sequence ID" value="ABF41751"/>
    <property type="gene ID" value="Acid345_2750"/>
</dbReference>
<dbReference type="HOGENOM" id="CLU_1501622_0_0_0"/>
<feature type="chain" id="PRO_5004191289" evidence="2">
    <location>
        <begin position="25"/>
        <end position="179"/>
    </location>
</feature>
<evidence type="ECO:0000313" key="3">
    <source>
        <dbReference type="EMBL" id="ABF41751.1"/>
    </source>
</evidence>
<gene>
    <name evidence="3" type="ordered locus">Acid345_2750</name>
</gene>
<dbReference type="AlphaFoldDB" id="Q1IMZ9"/>
<dbReference type="STRING" id="204669.Acid345_2750"/>
<reference evidence="3 4" key="1">
    <citation type="journal article" date="2009" name="Appl. Environ. Microbiol.">
        <title>Three genomes from the phylum Acidobacteria provide insight into the lifestyles of these microorganisms in soils.</title>
        <authorList>
            <person name="Ward N.L."/>
            <person name="Challacombe J.F."/>
            <person name="Janssen P.H."/>
            <person name="Henrissat B."/>
            <person name="Coutinho P.M."/>
            <person name="Wu M."/>
            <person name="Xie G."/>
            <person name="Haft D.H."/>
            <person name="Sait M."/>
            <person name="Badger J."/>
            <person name="Barabote R.D."/>
            <person name="Bradley B."/>
            <person name="Brettin T.S."/>
            <person name="Brinkac L.M."/>
            <person name="Bruce D."/>
            <person name="Creasy T."/>
            <person name="Daugherty S.C."/>
            <person name="Davidsen T.M."/>
            <person name="DeBoy R.T."/>
            <person name="Detter J.C."/>
            <person name="Dodson R.J."/>
            <person name="Durkin A.S."/>
            <person name="Ganapathy A."/>
            <person name="Gwinn-Giglio M."/>
            <person name="Han C.S."/>
            <person name="Khouri H."/>
            <person name="Kiss H."/>
            <person name="Kothari S.P."/>
            <person name="Madupu R."/>
            <person name="Nelson K.E."/>
            <person name="Nelson W.C."/>
            <person name="Paulsen I."/>
            <person name="Penn K."/>
            <person name="Ren Q."/>
            <person name="Rosovitz M.J."/>
            <person name="Selengut J.D."/>
            <person name="Shrivastava S."/>
            <person name="Sullivan S.A."/>
            <person name="Tapia R."/>
            <person name="Thompson L.S."/>
            <person name="Watkins K.L."/>
            <person name="Yang Q."/>
            <person name="Yu C."/>
            <person name="Zafar N."/>
            <person name="Zhou L."/>
            <person name="Kuske C.R."/>
        </authorList>
    </citation>
    <scope>NUCLEOTIDE SEQUENCE [LARGE SCALE GENOMIC DNA]</scope>
    <source>
        <strain evidence="3 4">Ellin345</strain>
    </source>
</reference>
<protein>
    <submittedName>
        <fullName evidence="3">Uncharacterized protein</fullName>
    </submittedName>
</protein>
<evidence type="ECO:0000256" key="2">
    <source>
        <dbReference type="SAM" id="SignalP"/>
    </source>
</evidence>
<proteinExistence type="predicted"/>
<evidence type="ECO:0000256" key="1">
    <source>
        <dbReference type="SAM" id="MobiDB-lite"/>
    </source>
</evidence>
<organism evidence="3 4">
    <name type="scientific">Koribacter versatilis (strain Ellin345)</name>
    <dbReference type="NCBI Taxonomy" id="204669"/>
    <lineage>
        <taxon>Bacteria</taxon>
        <taxon>Pseudomonadati</taxon>
        <taxon>Acidobacteriota</taxon>
        <taxon>Terriglobia</taxon>
        <taxon>Terriglobales</taxon>
        <taxon>Candidatus Korobacteraceae</taxon>
        <taxon>Candidatus Korobacter</taxon>
    </lineage>
</organism>
<evidence type="ECO:0000313" key="4">
    <source>
        <dbReference type="Proteomes" id="UP000002432"/>
    </source>
</evidence>
<keyword evidence="2" id="KW-0732">Signal</keyword>
<dbReference type="KEGG" id="aba:Acid345_2750"/>